<dbReference type="AlphaFoldDB" id="A0AAV7I7B1"/>
<proteinExistence type="predicted"/>
<sequence>MKLLVVIGTLMLIGTVSGEFYNPRGWRPSGPSFSLHQNNRLHSNEYNSKPGDRYGPPPADSYPGPSNSITPSVNGPGGTSTTEPSLGTRMTATAMTITTPRTREPTTPFNLEDDDPQLNPALAVANSFAFNRPVYIYNGYPLYPGLTSVSFAVVILPGQTFSLLVPPKSLYSTRIRMPVRNND</sequence>
<evidence type="ECO:0000313" key="3">
    <source>
        <dbReference type="EMBL" id="KAH0546030.1"/>
    </source>
</evidence>
<keyword evidence="2" id="KW-0732">Signal</keyword>
<feature type="compositionally biased region" description="Polar residues" evidence="1">
    <location>
        <begin position="64"/>
        <end position="85"/>
    </location>
</feature>
<dbReference type="EMBL" id="JAHXZJ010002237">
    <property type="protein sequence ID" value="KAH0546030.1"/>
    <property type="molecule type" value="Genomic_DNA"/>
</dbReference>
<evidence type="ECO:0000256" key="2">
    <source>
        <dbReference type="SAM" id="SignalP"/>
    </source>
</evidence>
<feature type="chain" id="PRO_5043328073" evidence="2">
    <location>
        <begin position="19"/>
        <end position="183"/>
    </location>
</feature>
<feature type="compositionally biased region" description="Polar residues" evidence="1">
    <location>
        <begin position="31"/>
        <end position="47"/>
    </location>
</feature>
<name>A0AAV7I7B1_COTGL</name>
<evidence type="ECO:0000256" key="1">
    <source>
        <dbReference type="SAM" id="MobiDB-lite"/>
    </source>
</evidence>
<dbReference type="Proteomes" id="UP000826195">
    <property type="component" value="Unassembled WGS sequence"/>
</dbReference>
<comment type="caution">
    <text evidence="3">The sequence shown here is derived from an EMBL/GenBank/DDBJ whole genome shotgun (WGS) entry which is preliminary data.</text>
</comment>
<accession>A0AAV7I7B1</accession>
<reference evidence="3 4" key="1">
    <citation type="journal article" date="2021" name="J. Hered.">
        <title>A chromosome-level genome assembly of the parasitoid wasp, Cotesia glomerata (Hymenoptera: Braconidae).</title>
        <authorList>
            <person name="Pinto B.J."/>
            <person name="Weis J.J."/>
            <person name="Gamble T."/>
            <person name="Ode P.J."/>
            <person name="Paul R."/>
            <person name="Zaspel J.M."/>
        </authorList>
    </citation>
    <scope>NUCLEOTIDE SEQUENCE [LARGE SCALE GENOMIC DNA]</scope>
    <source>
        <strain evidence="3">CgM1</strain>
    </source>
</reference>
<evidence type="ECO:0000313" key="4">
    <source>
        <dbReference type="Proteomes" id="UP000826195"/>
    </source>
</evidence>
<protein>
    <submittedName>
        <fullName evidence="3">Uncharacterized protein</fullName>
    </submittedName>
</protein>
<feature type="region of interest" description="Disordered" evidence="1">
    <location>
        <begin position="31"/>
        <end position="90"/>
    </location>
</feature>
<organism evidence="3 4">
    <name type="scientific">Cotesia glomerata</name>
    <name type="common">Lepidopteran parasitic wasp</name>
    <name type="synonym">Apanteles glomeratus</name>
    <dbReference type="NCBI Taxonomy" id="32391"/>
    <lineage>
        <taxon>Eukaryota</taxon>
        <taxon>Metazoa</taxon>
        <taxon>Ecdysozoa</taxon>
        <taxon>Arthropoda</taxon>
        <taxon>Hexapoda</taxon>
        <taxon>Insecta</taxon>
        <taxon>Pterygota</taxon>
        <taxon>Neoptera</taxon>
        <taxon>Endopterygota</taxon>
        <taxon>Hymenoptera</taxon>
        <taxon>Apocrita</taxon>
        <taxon>Ichneumonoidea</taxon>
        <taxon>Braconidae</taxon>
        <taxon>Microgastrinae</taxon>
        <taxon>Cotesia</taxon>
    </lineage>
</organism>
<feature type="signal peptide" evidence="2">
    <location>
        <begin position="1"/>
        <end position="18"/>
    </location>
</feature>
<keyword evidence="4" id="KW-1185">Reference proteome</keyword>
<gene>
    <name evidence="3" type="ORF">KQX54_005845</name>
</gene>